<evidence type="ECO:0000313" key="2">
    <source>
        <dbReference type="EMBL" id="SEF89347.1"/>
    </source>
</evidence>
<dbReference type="OrthoDB" id="3541176at2"/>
<dbReference type="PANTHER" id="PTHR34297:SF1">
    <property type="entry name" value="ASP23_GLS24 FAMILY ENVELOPE STRESS RESPONSE PROTEIN"/>
    <property type="match status" value="1"/>
</dbReference>
<proteinExistence type="inferred from homology"/>
<dbReference type="RefSeq" id="WP_103936665.1">
    <property type="nucleotide sequence ID" value="NZ_FNVO01000002.1"/>
</dbReference>
<dbReference type="PANTHER" id="PTHR34297">
    <property type="entry name" value="HYPOTHETICAL CYTOSOLIC PROTEIN-RELATED"/>
    <property type="match status" value="1"/>
</dbReference>
<accession>A0A1H5VS50</accession>
<protein>
    <submittedName>
        <fullName evidence="2">Uncharacterized conserved protein YloU, alkaline shock protein (Asp23) family</fullName>
    </submittedName>
</protein>
<dbReference type="Pfam" id="PF03780">
    <property type="entry name" value="Asp23"/>
    <property type="match status" value="1"/>
</dbReference>
<dbReference type="Proteomes" id="UP000236723">
    <property type="component" value="Unassembled WGS sequence"/>
</dbReference>
<gene>
    <name evidence="2" type="ORF">SAMN04489712_102411</name>
</gene>
<dbReference type="AlphaFoldDB" id="A0A1H5VS50"/>
<sequence>MSTGLLRSDHGTTVITDRVVTKIASRAVAEMEQAHGTGRSILGVRLGRARRARVRATLDGSMAVARVEISVEYPTSILAVTRQARERIRDQIQSLTGLTVRHVDIDVTALEPPEPRRVARVR</sequence>
<dbReference type="InterPro" id="IPR005531">
    <property type="entry name" value="Asp23"/>
</dbReference>
<dbReference type="EMBL" id="FNVO01000002">
    <property type="protein sequence ID" value="SEF89347.1"/>
    <property type="molecule type" value="Genomic_DNA"/>
</dbReference>
<keyword evidence="3" id="KW-1185">Reference proteome</keyword>
<evidence type="ECO:0000256" key="1">
    <source>
        <dbReference type="ARBA" id="ARBA00005721"/>
    </source>
</evidence>
<name>A0A1H5VS50_9ACTN</name>
<evidence type="ECO:0000313" key="3">
    <source>
        <dbReference type="Proteomes" id="UP000236723"/>
    </source>
</evidence>
<organism evidence="2 3">
    <name type="scientific">Thermomonospora echinospora</name>
    <dbReference type="NCBI Taxonomy" id="1992"/>
    <lineage>
        <taxon>Bacteria</taxon>
        <taxon>Bacillati</taxon>
        <taxon>Actinomycetota</taxon>
        <taxon>Actinomycetes</taxon>
        <taxon>Streptosporangiales</taxon>
        <taxon>Thermomonosporaceae</taxon>
        <taxon>Thermomonospora</taxon>
    </lineage>
</organism>
<comment type="similarity">
    <text evidence="1">Belongs to the asp23 family.</text>
</comment>
<reference evidence="3" key="1">
    <citation type="submission" date="2016-10" db="EMBL/GenBank/DDBJ databases">
        <authorList>
            <person name="Varghese N."/>
            <person name="Submissions S."/>
        </authorList>
    </citation>
    <scope>NUCLEOTIDE SEQUENCE [LARGE SCALE GENOMIC DNA]</scope>
    <source>
        <strain evidence="3">DSM 43163</strain>
    </source>
</reference>